<keyword evidence="7" id="KW-1185">Reference proteome</keyword>
<dbReference type="AlphaFoldDB" id="A0A5B9EAS5"/>
<comment type="subcellular location">
    <subcellularLocation>
        <location evidence="1">Cell outer membrane</location>
    </subcellularLocation>
</comment>
<evidence type="ECO:0000313" key="7">
    <source>
        <dbReference type="Proteomes" id="UP000321820"/>
    </source>
</evidence>
<keyword evidence="3" id="KW-0998">Cell outer membrane</keyword>
<accession>A0A5B9EAS5</accession>
<dbReference type="Proteomes" id="UP000321820">
    <property type="component" value="Chromosome"/>
</dbReference>
<feature type="signal peptide" evidence="4">
    <location>
        <begin position="1"/>
        <end position="26"/>
    </location>
</feature>
<dbReference type="RefSeq" id="WP_147647445.1">
    <property type="nucleotide sequence ID" value="NZ_CP042806.1"/>
</dbReference>
<dbReference type="GO" id="GO:0030246">
    <property type="term" value="F:carbohydrate binding"/>
    <property type="evidence" value="ECO:0007669"/>
    <property type="project" value="InterPro"/>
</dbReference>
<dbReference type="InterPro" id="IPR057601">
    <property type="entry name" value="Oar-like_b-barrel"/>
</dbReference>
<evidence type="ECO:0000313" key="6">
    <source>
        <dbReference type="EMBL" id="QEE28255.1"/>
    </source>
</evidence>
<proteinExistence type="predicted"/>
<evidence type="ECO:0000259" key="5">
    <source>
        <dbReference type="Pfam" id="PF25183"/>
    </source>
</evidence>
<sequence length="1081" mass="117695">MLLKKIARSLGSAAFASLFTAVSALGQVDQGRFVGHVADPQGSAVVNAAISATNLDTNITQTAKTDENGDYVITSVVTGNYTVKVAAQGFEGAVTQRIEVQVAQIVRQDFSLRIGSTSETIEVSTTAPLLSTDSATVGQVITNKQLTELPINGRGFYRLASLTPGAALLPPTGNSLAIRPEVVNGNVISGIRGSATSFLLDGNDVSEQHQGGTFIQTSIDALQEFSVQQSPYSAEYNRGGAFFNATVKSGTNRFHGGLFEFLRNEKFDARNFFSPTRAILKRNQFGASLGGPLFIPKFYSGRDRTFFFVNYEGQRLRNGLVVNVIVPSDAQRSGNFGAKRITDPQTGLQFTNNTIPTNRLSSQALAIQQYIPRQNTSSGTFAAVPSQAIDFDQYIVRLDHQVTDKNRLFARWVYVTNHEVDPNNAPALGTANLSSIGQDVAVGLITNIGATMVNEIRSHFLPSHVRLQAFLQGPDFNAKFGIAGLSETLRDGKSSFPDYSFSGYSPIQGSTFDQRPKSQDRKAWEISDNFTILKGKQSIKMGTLVRYYQWLGYDSQIYAGSFGFSGSASGDAYADFLLGLPNTGSRAFPAINFGGQVWSKQFYVQDDIRLGRLTLNLGVRYEYTPWLNGYKGQVGTFDPSQSKPIIVSGDGTVPDLTAQPAAPTAYQFFGQYIQTTAQAKLPKNATYTDKTQFGPRIGLAYSLDNKTVIRAGFGMFYEPEGTSGRVNLNTLPFRLAETVAQTQFSGPNVKTLADYYQGSKLGSTTANPTLSPTRLYLNMGTNIHYSLNIQRQFSNHDVLEIGYVGNRGVHLNGTNDINIPTPTTGTASVQSRRPYQPWGNITYNTQDVTNHYDSLQTKYEHRFHGGFSLLTAYTYSKTLQYNQASALGGNSAYEYALAAYDVPHNLAMSGQYELPFGRGRKMLGNANGFLDSFIGGWQVQGIVILRSGTPFTPVVSGDVAKTGVGSQRPNLNPAGGSASFRKSLTKWFDTSRYVVAPTGTYGNVRANTQRSDMFRQYDASVFKNFSLPGESILSFRAEFFNVSNTTSFAAPNATIDATAGGQVSATSVNPRSIQLALKYRF</sequence>
<dbReference type="InterPro" id="IPR013784">
    <property type="entry name" value="Carb-bd-like_fold"/>
</dbReference>
<evidence type="ECO:0000256" key="3">
    <source>
        <dbReference type="ARBA" id="ARBA00023237"/>
    </source>
</evidence>
<dbReference type="Gene3D" id="2.40.170.20">
    <property type="entry name" value="TonB-dependent receptor, beta-barrel domain"/>
    <property type="match status" value="1"/>
</dbReference>
<dbReference type="EMBL" id="CP042806">
    <property type="protein sequence ID" value="QEE28255.1"/>
    <property type="molecule type" value="Genomic_DNA"/>
</dbReference>
<dbReference type="Pfam" id="PF13620">
    <property type="entry name" value="CarboxypepD_reg"/>
    <property type="match status" value="1"/>
</dbReference>
<evidence type="ECO:0000256" key="1">
    <source>
        <dbReference type="ARBA" id="ARBA00004442"/>
    </source>
</evidence>
<dbReference type="InterPro" id="IPR036942">
    <property type="entry name" value="Beta-barrel_TonB_sf"/>
</dbReference>
<dbReference type="GO" id="GO:0009279">
    <property type="term" value="C:cell outer membrane"/>
    <property type="evidence" value="ECO:0007669"/>
    <property type="project" value="UniProtKB-SubCell"/>
</dbReference>
<evidence type="ECO:0000256" key="4">
    <source>
        <dbReference type="SAM" id="SignalP"/>
    </source>
</evidence>
<keyword evidence="6" id="KW-0378">Hydrolase</keyword>
<keyword evidence="2" id="KW-0472">Membrane</keyword>
<keyword evidence="6" id="KW-0121">Carboxypeptidase</keyword>
<keyword evidence="6" id="KW-0645">Protease</keyword>
<dbReference type="KEGG" id="talb:FTW19_09740"/>
<gene>
    <name evidence="6" type="ORF">FTW19_09740</name>
</gene>
<organism evidence="6 7">
    <name type="scientific">Terriglobus albidus</name>
    <dbReference type="NCBI Taxonomy" id="1592106"/>
    <lineage>
        <taxon>Bacteria</taxon>
        <taxon>Pseudomonadati</taxon>
        <taxon>Acidobacteriota</taxon>
        <taxon>Terriglobia</taxon>
        <taxon>Terriglobales</taxon>
        <taxon>Acidobacteriaceae</taxon>
        <taxon>Terriglobus</taxon>
    </lineage>
</organism>
<feature type="chain" id="PRO_5022753154" evidence="4">
    <location>
        <begin position="27"/>
        <end position="1081"/>
    </location>
</feature>
<dbReference type="Pfam" id="PF25183">
    <property type="entry name" value="OMP_b-brl_4"/>
    <property type="match status" value="1"/>
</dbReference>
<dbReference type="OrthoDB" id="97893at2"/>
<keyword evidence="4" id="KW-0732">Signal</keyword>
<evidence type="ECO:0000256" key="2">
    <source>
        <dbReference type="ARBA" id="ARBA00023136"/>
    </source>
</evidence>
<dbReference type="Gene3D" id="2.60.40.1120">
    <property type="entry name" value="Carboxypeptidase-like, regulatory domain"/>
    <property type="match status" value="1"/>
</dbReference>
<dbReference type="SUPFAM" id="SSF49452">
    <property type="entry name" value="Starch-binding domain-like"/>
    <property type="match status" value="1"/>
</dbReference>
<reference evidence="6 7" key="1">
    <citation type="submission" date="2019-08" db="EMBL/GenBank/DDBJ databases">
        <title>Complete genome sequence of Terriglobus albidus strain ORNL.</title>
        <authorList>
            <person name="Podar M."/>
        </authorList>
    </citation>
    <scope>NUCLEOTIDE SEQUENCE [LARGE SCALE GENOMIC DNA]</scope>
    <source>
        <strain evidence="6 7">ORNL</strain>
    </source>
</reference>
<dbReference type="GO" id="GO:0004180">
    <property type="term" value="F:carboxypeptidase activity"/>
    <property type="evidence" value="ECO:0007669"/>
    <property type="project" value="UniProtKB-KW"/>
</dbReference>
<name>A0A5B9EAS5_9BACT</name>
<feature type="domain" description="TonB-dependent transporter Oar-like beta-barrel" evidence="5">
    <location>
        <begin position="247"/>
        <end position="1074"/>
    </location>
</feature>
<protein>
    <submittedName>
        <fullName evidence="6">Carboxypeptidase regulatory-like domain-containing protein</fullName>
    </submittedName>
</protein>
<dbReference type="SUPFAM" id="SSF56935">
    <property type="entry name" value="Porins"/>
    <property type="match status" value="1"/>
</dbReference>